<dbReference type="STRING" id="927083.DB32_003543"/>
<reference evidence="2 3" key="1">
    <citation type="submission" date="2015-03" db="EMBL/GenBank/DDBJ databases">
        <title>Genome assembly of Sandaracinus amylolyticus DSM 53668.</title>
        <authorList>
            <person name="Sharma G."/>
            <person name="Subramanian S."/>
        </authorList>
    </citation>
    <scope>NUCLEOTIDE SEQUENCE [LARGE SCALE GENOMIC DNA]</scope>
    <source>
        <strain evidence="2 3">DSM 53668</strain>
    </source>
</reference>
<keyword evidence="3" id="KW-1185">Reference proteome</keyword>
<accession>A0A0F6SF63</accession>
<dbReference type="PROSITE" id="PS51257">
    <property type="entry name" value="PROKAR_LIPOPROTEIN"/>
    <property type="match status" value="1"/>
</dbReference>
<gene>
    <name evidence="2" type="ORF">DB32_003543</name>
</gene>
<name>A0A0F6SF63_9BACT</name>
<sequence length="146" mass="15468">MRFLLIALLLLLSACNGADGPSAAESDLLVTLDSICEAAHRCRDSYAGTPPFMNVYGNTLAECGSTNEIVARIAGDAITDERTRYDADESAACRAYVDSVQCDRLWNGGAEPSCDAMLIGLAPAESPCTFGWECASDRCTAEALCD</sequence>
<dbReference type="KEGG" id="samy:DB32_003543"/>
<organism evidence="2 3">
    <name type="scientific">Sandaracinus amylolyticus</name>
    <dbReference type="NCBI Taxonomy" id="927083"/>
    <lineage>
        <taxon>Bacteria</taxon>
        <taxon>Pseudomonadati</taxon>
        <taxon>Myxococcota</taxon>
        <taxon>Polyangia</taxon>
        <taxon>Polyangiales</taxon>
        <taxon>Sandaracinaceae</taxon>
        <taxon>Sandaracinus</taxon>
    </lineage>
</organism>
<keyword evidence="1" id="KW-0732">Signal</keyword>
<evidence type="ECO:0008006" key="4">
    <source>
        <dbReference type="Google" id="ProtNLM"/>
    </source>
</evidence>
<evidence type="ECO:0000313" key="3">
    <source>
        <dbReference type="Proteomes" id="UP000034883"/>
    </source>
</evidence>
<evidence type="ECO:0000256" key="1">
    <source>
        <dbReference type="SAM" id="SignalP"/>
    </source>
</evidence>
<dbReference type="EMBL" id="CP011125">
    <property type="protein sequence ID" value="AKF06394.1"/>
    <property type="molecule type" value="Genomic_DNA"/>
</dbReference>
<dbReference type="Proteomes" id="UP000034883">
    <property type="component" value="Chromosome"/>
</dbReference>
<feature type="chain" id="PRO_5002509558" description="Lipoprotein" evidence="1">
    <location>
        <begin position="19"/>
        <end position="146"/>
    </location>
</feature>
<proteinExistence type="predicted"/>
<dbReference type="RefSeq" id="WP_053233573.1">
    <property type="nucleotide sequence ID" value="NZ_CP011125.1"/>
</dbReference>
<protein>
    <recommendedName>
        <fullName evidence="4">Lipoprotein</fullName>
    </recommendedName>
</protein>
<dbReference type="AlphaFoldDB" id="A0A0F6SF63"/>
<evidence type="ECO:0000313" key="2">
    <source>
        <dbReference type="EMBL" id="AKF06394.1"/>
    </source>
</evidence>
<feature type="signal peptide" evidence="1">
    <location>
        <begin position="1"/>
        <end position="18"/>
    </location>
</feature>